<keyword evidence="2" id="KW-0812">Transmembrane</keyword>
<feature type="compositionally biased region" description="Polar residues" evidence="1">
    <location>
        <begin position="91"/>
        <end position="103"/>
    </location>
</feature>
<evidence type="ECO:0000313" key="3">
    <source>
        <dbReference type="Proteomes" id="UP000095287"/>
    </source>
</evidence>
<accession>A0A1I7Y902</accession>
<sequence length="114" mass="12902">MWSGLRYVLVHDLGFDLFIVMWSGVTVGYRWKAGDSSGLGLCLAPFSVSVYFCKDKSPRQQTDRRQVLFFCFSVSVYFCTVLVVNPRTSLLDSRQTDSRSSGHARSPLQPFFSS</sequence>
<feature type="region of interest" description="Disordered" evidence="1">
    <location>
        <begin position="91"/>
        <end position="114"/>
    </location>
</feature>
<evidence type="ECO:0000313" key="4">
    <source>
        <dbReference type="WBParaSite" id="L893_g13705.t1"/>
    </source>
</evidence>
<protein>
    <submittedName>
        <fullName evidence="4">7TM_GPCR_Srx domain-containing protein</fullName>
    </submittedName>
</protein>
<feature type="transmembrane region" description="Helical" evidence="2">
    <location>
        <begin position="37"/>
        <end position="54"/>
    </location>
</feature>
<feature type="transmembrane region" description="Helical" evidence="2">
    <location>
        <begin position="7"/>
        <end position="25"/>
    </location>
</feature>
<reference evidence="4" key="1">
    <citation type="submission" date="2016-11" db="UniProtKB">
        <authorList>
            <consortium name="WormBaseParasite"/>
        </authorList>
    </citation>
    <scope>IDENTIFICATION</scope>
</reference>
<evidence type="ECO:0000256" key="1">
    <source>
        <dbReference type="SAM" id="MobiDB-lite"/>
    </source>
</evidence>
<organism evidence="3 4">
    <name type="scientific">Steinernema glaseri</name>
    <dbReference type="NCBI Taxonomy" id="37863"/>
    <lineage>
        <taxon>Eukaryota</taxon>
        <taxon>Metazoa</taxon>
        <taxon>Ecdysozoa</taxon>
        <taxon>Nematoda</taxon>
        <taxon>Chromadorea</taxon>
        <taxon>Rhabditida</taxon>
        <taxon>Tylenchina</taxon>
        <taxon>Panagrolaimomorpha</taxon>
        <taxon>Strongyloidoidea</taxon>
        <taxon>Steinernematidae</taxon>
        <taxon>Steinernema</taxon>
    </lineage>
</organism>
<name>A0A1I7Y902_9BILA</name>
<proteinExistence type="predicted"/>
<dbReference type="Proteomes" id="UP000095287">
    <property type="component" value="Unplaced"/>
</dbReference>
<evidence type="ECO:0000256" key="2">
    <source>
        <dbReference type="SAM" id="Phobius"/>
    </source>
</evidence>
<keyword evidence="2" id="KW-1133">Transmembrane helix</keyword>
<dbReference type="AlphaFoldDB" id="A0A1I7Y902"/>
<keyword evidence="2" id="KW-0472">Membrane</keyword>
<keyword evidence="3" id="KW-1185">Reference proteome</keyword>
<feature type="transmembrane region" description="Helical" evidence="2">
    <location>
        <begin position="66"/>
        <end position="84"/>
    </location>
</feature>
<dbReference type="WBParaSite" id="L893_g13705.t1">
    <property type="protein sequence ID" value="L893_g13705.t1"/>
    <property type="gene ID" value="L893_g13705"/>
</dbReference>